<feature type="transmembrane region" description="Helical" evidence="1">
    <location>
        <begin position="77"/>
        <end position="98"/>
    </location>
</feature>
<feature type="transmembrane region" description="Helical" evidence="1">
    <location>
        <begin position="154"/>
        <end position="173"/>
    </location>
</feature>
<keyword evidence="1" id="KW-0812">Transmembrane</keyword>
<feature type="transmembrane region" description="Helical" evidence="1">
    <location>
        <begin position="47"/>
        <end position="65"/>
    </location>
</feature>
<dbReference type="RefSeq" id="WP_408079625.1">
    <property type="nucleotide sequence ID" value="NZ_JBELQC010000002.1"/>
</dbReference>
<sequence>MTEQAKSEYLWRSRLRLLGWGTIAALLIAPAIAMQFTGEVHWSPGDFVVAALMLGSVGLAMELAVRAFPNTAYRAGVALALAAGFLTIWINLAVGIVGNENNPVNALFFIAPLAVIGGGIVGAFRPRALARAAALAALVQVGVMLFIWLTGRGFPIGVTVFFATLYLIAAALFRQAAQPGG</sequence>
<dbReference type="EMBL" id="JBELQC010000002">
    <property type="protein sequence ID" value="MFL9842204.1"/>
    <property type="molecule type" value="Genomic_DNA"/>
</dbReference>
<keyword evidence="1" id="KW-1133">Transmembrane helix</keyword>
<keyword evidence="3" id="KW-1185">Reference proteome</keyword>
<organism evidence="2 3">
    <name type="scientific">Sphingomonas plantiphila</name>
    <dbReference type="NCBI Taxonomy" id="3163295"/>
    <lineage>
        <taxon>Bacteria</taxon>
        <taxon>Pseudomonadati</taxon>
        <taxon>Pseudomonadota</taxon>
        <taxon>Alphaproteobacteria</taxon>
        <taxon>Sphingomonadales</taxon>
        <taxon>Sphingomonadaceae</taxon>
        <taxon>Sphingomonas</taxon>
    </lineage>
</organism>
<feature type="transmembrane region" description="Helical" evidence="1">
    <location>
        <begin position="17"/>
        <end position="35"/>
    </location>
</feature>
<keyword evidence="1" id="KW-0472">Membrane</keyword>
<reference evidence="2 3" key="1">
    <citation type="submission" date="2024-06" db="EMBL/GenBank/DDBJ databases">
        <authorList>
            <person name="Kaempfer P."/>
            <person name="Viver T."/>
        </authorList>
    </citation>
    <scope>NUCLEOTIDE SEQUENCE [LARGE SCALE GENOMIC DNA]</scope>
    <source>
        <strain evidence="2 3">ST-64</strain>
    </source>
</reference>
<gene>
    <name evidence="2" type="ORF">ABS767_14625</name>
</gene>
<evidence type="ECO:0000313" key="2">
    <source>
        <dbReference type="EMBL" id="MFL9842204.1"/>
    </source>
</evidence>
<feature type="transmembrane region" description="Helical" evidence="1">
    <location>
        <begin position="104"/>
        <end position="124"/>
    </location>
</feature>
<evidence type="ECO:0000256" key="1">
    <source>
        <dbReference type="SAM" id="Phobius"/>
    </source>
</evidence>
<name>A0ABW8YPG9_9SPHN</name>
<dbReference type="Proteomes" id="UP001629244">
    <property type="component" value="Unassembled WGS sequence"/>
</dbReference>
<accession>A0ABW8YPG9</accession>
<protein>
    <submittedName>
        <fullName evidence="2">Uncharacterized protein</fullName>
    </submittedName>
</protein>
<comment type="caution">
    <text evidence="2">The sequence shown here is derived from an EMBL/GenBank/DDBJ whole genome shotgun (WGS) entry which is preliminary data.</text>
</comment>
<feature type="transmembrane region" description="Helical" evidence="1">
    <location>
        <begin position="129"/>
        <end position="148"/>
    </location>
</feature>
<proteinExistence type="predicted"/>
<evidence type="ECO:0000313" key="3">
    <source>
        <dbReference type="Proteomes" id="UP001629244"/>
    </source>
</evidence>